<reference evidence="3 4" key="1">
    <citation type="submission" date="2020-05" db="EMBL/GenBank/DDBJ databases">
        <title>Genome sequence of Kribbella sandramycini ATCC 39419.</title>
        <authorList>
            <person name="Maclea K.S."/>
            <person name="Fair J.L."/>
        </authorList>
    </citation>
    <scope>NUCLEOTIDE SEQUENCE [LARGE SCALE GENOMIC DNA]</scope>
    <source>
        <strain evidence="3 4">ATCC 39419</strain>
    </source>
</reference>
<gene>
    <name evidence="2" type="ORF">HNR71_004453</name>
    <name evidence="3" type="ORF">HPO96_35620</name>
</gene>
<dbReference type="GO" id="GO:0004519">
    <property type="term" value="F:endonuclease activity"/>
    <property type="evidence" value="ECO:0007669"/>
    <property type="project" value="UniProtKB-KW"/>
</dbReference>
<keyword evidence="2" id="KW-0540">Nuclease</keyword>
<organism evidence="3 4">
    <name type="scientific">Kribbella sandramycini</name>
    <dbReference type="NCBI Taxonomy" id="60450"/>
    <lineage>
        <taxon>Bacteria</taxon>
        <taxon>Bacillati</taxon>
        <taxon>Actinomycetota</taxon>
        <taxon>Actinomycetes</taxon>
        <taxon>Propionibacteriales</taxon>
        <taxon>Kribbellaceae</taxon>
        <taxon>Kribbella</taxon>
    </lineage>
</organism>
<evidence type="ECO:0000313" key="5">
    <source>
        <dbReference type="Proteomes" id="UP000553957"/>
    </source>
</evidence>
<evidence type="ECO:0000313" key="2">
    <source>
        <dbReference type="EMBL" id="MBB6568816.1"/>
    </source>
</evidence>
<sequence length="304" mass="32489">MDSLVDVLARLGGSAYAAQLLQLTTERKLRAAVRRGELERVARGHYALPSLGPHRLAALAYDGVASHLSAAELLGLPLLKAPDKPHVTVPVTRRSRRGRPAVLHWAPVMPDERYARITTMLRTVLDCSRILPFGEALAVADAALRTGHVSASELEAAVVSMRGVGRPLAARVAAAATPLAESFLESMLRSLLIDAGMTGLEPQVVVQDGGFVARVDLGHRALQIAIEAEGYAFHGSAADFAADCRRYDDLVAAGWLVLRFTYQQVISDPVWVVDRVMAAMSLRTGGLALGGADTGHPERPSWAA</sequence>
<dbReference type="InterPro" id="IPR007569">
    <property type="entry name" value="DUF559"/>
</dbReference>
<dbReference type="Proteomes" id="UP000553957">
    <property type="component" value="Unassembled WGS sequence"/>
</dbReference>
<dbReference type="InterPro" id="IPR011335">
    <property type="entry name" value="Restrct_endonuc-II-like"/>
</dbReference>
<accession>A0A7Y4L713</accession>
<keyword evidence="2" id="KW-0378">Hydrolase</keyword>
<dbReference type="Proteomes" id="UP000534306">
    <property type="component" value="Unassembled WGS sequence"/>
</dbReference>
<feature type="domain" description="DUF559" evidence="1">
    <location>
        <begin position="215"/>
        <end position="279"/>
    </location>
</feature>
<reference evidence="2 5" key="2">
    <citation type="submission" date="2020-08" db="EMBL/GenBank/DDBJ databases">
        <title>Sequencing the genomes of 1000 actinobacteria strains.</title>
        <authorList>
            <person name="Klenk H.-P."/>
        </authorList>
    </citation>
    <scope>NUCLEOTIDE SEQUENCE [LARGE SCALE GENOMIC DNA]</scope>
    <source>
        <strain evidence="2 5">DSM 15626</strain>
    </source>
</reference>
<evidence type="ECO:0000313" key="3">
    <source>
        <dbReference type="EMBL" id="NOL45585.1"/>
    </source>
</evidence>
<keyword evidence="4" id="KW-1185">Reference proteome</keyword>
<dbReference type="Pfam" id="PF04480">
    <property type="entry name" value="DUF559"/>
    <property type="match status" value="1"/>
</dbReference>
<evidence type="ECO:0000259" key="1">
    <source>
        <dbReference type="Pfam" id="PF04480"/>
    </source>
</evidence>
<keyword evidence="2" id="KW-0255">Endonuclease</keyword>
<protein>
    <submittedName>
        <fullName evidence="3">DUF559 domain-containing protein</fullName>
    </submittedName>
    <submittedName>
        <fullName evidence="2">Very-short-patch-repair endonuclease</fullName>
    </submittedName>
</protein>
<dbReference type="SUPFAM" id="SSF52980">
    <property type="entry name" value="Restriction endonuclease-like"/>
    <property type="match status" value="1"/>
</dbReference>
<name>A0A7Y4L713_9ACTN</name>
<dbReference type="EMBL" id="JACHKF010000001">
    <property type="protein sequence ID" value="MBB6568816.1"/>
    <property type="molecule type" value="Genomic_DNA"/>
</dbReference>
<proteinExistence type="predicted"/>
<evidence type="ECO:0000313" key="4">
    <source>
        <dbReference type="Proteomes" id="UP000534306"/>
    </source>
</evidence>
<dbReference type="Gene3D" id="3.40.960.10">
    <property type="entry name" value="VSR Endonuclease"/>
    <property type="match status" value="1"/>
</dbReference>
<dbReference type="EMBL" id="JABJRC010000014">
    <property type="protein sequence ID" value="NOL45585.1"/>
    <property type="molecule type" value="Genomic_DNA"/>
</dbReference>
<comment type="caution">
    <text evidence="3">The sequence shown here is derived from an EMBL/GenBank/DDBJ whole genome shotgun (WGS) entry which is preliminary data.</text>
</comment>
<dbReference type="AlphaFoldDB" id="A0A7Y4L713"/>
<dbReference type="RefSeq" id="WP_171678884.1">
    <property type="nucleotide sequence ID" value="NZ_BAAAGT010000019.1"/>
</dbReference>